<protein>
    <recommendedName>
        <fullName evidence="8">3-phosphoshikimate 1-carboxyvinyltransferase</fullName>
        <ecNumber evidence="8">2.5.1.19</ecNumber>
    </recommendedName>
    <alternativeName>
        <fullName evidence="8">5-enolpyruvylshikimate-3-phosphate synthase</fullName>
        <shortName evidence="8">EPSP synthase</shortName>
        <shortName evidence="8">EPSPS</shortName>
    </alternativeName>
</protein>
<dbReference type="GO" id="GO:0003866">
    <property type="term" value="F:3-phosphoshikimate 1-carboxyvinyltransferase activity"/>
    <property type="evidence" value="ECO:0007669"/>
    <property type="project" value="UniProtKB-UniRule"/>
</dbReference>
<dbReference type="PROSITE" id="PS00104">
    <property type="entry name" value="EPSP_SYNTHASE_1"/>
    <property type="match status" value="1"/>
</dbReference>
<comment type="function">
    <text evidence="8">Catalyzes the transfer of the enolpyruvyl moiety of phosphoenolpyruvate (PEP) to the 5-hydroxyl of shikimate-3-phosphate (S3P) to produce enolpyruvyl shikimate-3-phosphate and inorganic phosphate.</text>
</comment>
<dbReference type="SUPFAM" id="SSF55205">
    <property type="entry name" value="EPT/RTPC-like"/>
    <property type="match status" value="1"/>
</dbReference>
<keyword evidence="4 8" id="KW-0028">Amino-acid biosynthesis</keyword>
<feature type="binding site" evidence="8">
    <location>
        <position position="172"/>
    </location>
    <ligand>
        <name>3-phosphoshikimate</name>
        <dbReference type="ChEBI" id="CHEBI:145989"/>
    </ligand>
</feature>
<feature type="binding site" evidence="8">
    <location>
        <position position="22"/>
    </location>
    <ligand>
        <name>3-phosphoshikimate</name>
        <dbReference type="ChEBI" id="CHEBI:145989"/>
    </ligand>
</feature>
<comment type="subunit">
    <text evidence="8">Monomer.</text>
</comment>
<dbReference type="GO" id="GO:0009423">
    <property type="term" value="P:chorismate biosynthetic process"/>
    <property type="evidence" value="ECO:0007669"/>
    <property type="project" value="UniProtKB-UniRule"/>
</dbReference>
<evidence type="ECO:0000256" key="2">
    <source>
        <dbReference type="ARBA" id="ARBA00009948"/>
    </source>
</evidence>
<feature type="binding site" evidence="8">
    <location>
        <position position="27"/>
    </location>
    <ligand>
        <name>3-phosphoshikimate</name>
        <dbReference type="ChEBI" id="CHEBI:145989"/>
    </ligand>
</feature>
<evidence type="ECO:0000313" key="10">
    <source>
        <dbReference type="EMBL" id="MBA5762452.1"/>
    </source>
</evidence>
<feature type="binding site" evidence="8">
    <location>
        <position position="387"/>
    </location>
    <ligand>
        <name>phosphoenolpyruvate</name>
        <dbReference type="ChEBI" id="CHEBI:58702"/>
    </ligand>
</feature>
<dbReference type="CDD" id="cd01556">
    <property type="entry name" value="EPSP_synthase"/>
    <property type="match status" value="1"/>
</dbReference>
<evidence type="ECO:0000259" key="9">
    <source>
        <dbReference type="Pfam" id="PF00275"/>
    </source>
</evidence>
<feature type="active site" description="Proton acceptor" evidence="8">
    <location>
        <position position="314"/>
    </location>
</feature>
<dbReference type="GO" id="GO:0009073">
    <property type="term" value="P:aromatic amino acid family biosynthetic process"/>
    <property type="evidence" value="ECO:0007669"/>
    <property type="project" value="UniProtKB-KW"/>
</dbReference>
<sequence length="426" mass="45798">MESLTLQPINKVDGEVNLPGSKSVSNRALLLAAMAKGTTRLTNLLDSDDIRHMLNALSQLGVSYTLSEDKTVCEVIGLGGAFSSAQATELFLGNAGTAMRPLAAALCLGEGEFVLTGEPRMKERPIGHLVDALRQAGAQIEYLENENYPPLKITGSGLNGGTVEIDGSISSQFLTAFLMSAPLAKDDVTIKIVGDLVSKPYIDITLHIMAQFGVEVENRNYQEFVIRAGQHYVAAGDFLVEGDASSASYFLAAAAIKGGAIKVTGIGKNSIQGDIQFADALEKMGAQIEWGDDYVIARVGQLKAVDLDFNHIPDAAMTIATTALFAEGTTAIRNVYNWRVKETDRLAAMATELRKVGAEVEEGEDYIIVTPPTQLMHAAIDTYDDHRMAMCFSLVALSDTPVTINDPKCTSKTFPDYFEKLADLSC</sequence>
<accession>A0A7W2FQL9</accession>
<comment type="similarity">
    <text evidence="2 8">Belongs to the EPSP synthase family.</text>
</comment>
<dbReference type="NCBIfam" id="TIGR01356">
    <property type="entry name" value="aroA"/>
    <property type="match status" value="1"/>
</dbReference>
<organism evidence="10 11">
    <name type="scientific">Vibrio marinisediminis</name>
    <dbReference type="NCBI Taxonomy" id="2758441"/>
    <lineage>
        <taxon>Bacteria</taxon>
        <taxon>Pseudomonadati</taxon>
        <taxon>Pseudomonadota</taxon>
        <taxon>Gammaproteobacteria</taxon>
        <taxon>Vibrionales</taxon>
        <taxon>Vibrionaceae</taxon>
        <taxon>Vibrio</taxon>
    </lineage>
</organism>
<name>A0A7W2FQL9_9VIBR</name>
<dbReference type="UniPathway" id="UPA00053">
    <property type="reaction ID" value="UER00089"/>
</dbReference>
<feature type="binding site" evidence="8">
    <location>
        <position position="314"/>
    </location>
    <ligand>
        <name>3-phosphoshikimate</name>
        <dbReference type="ChEBI" id="CHEBI:145989"/>
    </ligand>
</feature>
<dbReference type="Gene3D" id="3.65.10.10">
    <property type="entry name" value="Enolpyruvate transferase domain"/>
    <property type="match status" value="2"/>
</dbReference>
<evidence type="ECO:0000256" key="1">
    <source>
        <dbReference type="ARBA" id="ARBA00004811"/>
    </source>
</evidence>
<feature type="binding site" evidence="8">
    <location>
        <position position="337"/>
    </location>
    <ligand>
        <name>3-phosphoshikimate</name>
        <dbReference type="ChEBI" id="CHEBI:145989"/>
    </ligand>
</feature>
<dbReference type="HAMAP" id="MF_00210">
    <property type="entry name" value="EPSP_synth"/>
    <property type="match status" value="1"/>
</dbReference>
<dbReference type="PANTHER" id="PTHR21090">
    <property type="entry name" value="AROM/DEHYDROQUINATE SYNTHASE"/>
    <property type="match status" value="1"/>
</dbReference>
<evidence type="ECO:0000256" key="5">
    <source>
        <dbReference type="ARBA" id="ARBA00022679"/>
    </source>
</evidence>
<feature type="binding site" evidence="8">
    <location>
        <position position="23"/>
    </location>
    <ligand>
        <name>3-phosphoshikimate</name>
        <dbReference type="ChEBI" id="CHEBI:145989"/>
    </ligand>
</feature>
<evidence type="ECO:0000256" key="7">
    <source>
        <dbReference type="ARBA" id="ARBA00044633"/>
    </source>
</evidence>
<dbReference type="PIRSF" id="PIRSF000505">
    <property type="entry name" value="EPSPS"/>
    <property type="match status" value="1"/>
</dbReference>
<dbReference type="PANTHER" id="PTHR21090:SF5">
    <property type="entry name" value="PENTAFUNCTIONAL AROM POLYPEPTIDE"/>
    <property type="match status" value="1"/>
</dbReference>
<feature type="binding site" evidence="8">
    <location>
        <position position="22"/>
    </location>
    <ligand>
        <name>phosphoenolpyruvate</name>
        <dbReference type="ChEBI" id="CHEBI:58702"/>
    </ligand>
</feature>
<reference evidence="10 11" key="1">
    <citation type="submission" date="2020-07" db="EMBL/GenBank/DDBJ databases">
        <title>Vibrio marinisediminis sp. nov., isolated from marine sediment.</title>
        <authorList>
            <person name="Ji X."/>
        </authorList>
    </citation>
    <scope>NUCLEOTIDE SEQUENCE [LARGE SCALE GENOMIC DNA]</scope>
    <source>
        <strain evidence="10 11">404</strain>
    </source>
</reference>
<proteinExistence type="inferred from homology"/>
<evidence type="ECO:0000256" key="6">
    <source>
        <dbReference type="ARBA" id="ARBA00023141"/>
    </source>
</evidence>
<feature type="binding site" evidence="8">
    <location>
        <position position="96"/>
    </location>
    <ligand>
        <name>phosphoenolpyruvate</name>
        <dbReference type="ChEBI" id="CHEBI:58702"/>
    </ligand>
</feature>
<evidence type="ECO:0000256" key="8">
    <source>
        <dbReference type="HAMAP-Rule" id="MF_00210"/>
    </source>
</evidence>
<dbReference type="FunFam" id="3.65.10.10:FF:000004">
    <property type="entry name" value="3-phosphoshikimate 1-carboxyvinyltransferase"/>
    <property type="match status" value="1"/>
</dbReference>
<evidence type="ECO:0000256" key="4">
    <source>
        <dbReference type="ARBA" id="ARBA00022605"/>
    </source>
</evidence>
<dbReference type="FunFam" id="3.65.10.10:FF:000003">
    <property type="entry name" value="3-phosphoshikimate 1-carboxyvinyltransferase"/>
    <property type="match status" value="1"/>
</dbReference>
<dbReference type="AlphaFoldDB" id="A0A7W2FQL9"/>
<feature type="binding site" evidence="8">
    <location>
        <position position="345"/>
    </location>
    <ligand>
        <name>phosphoenolpyruvate</name>
        <dbReference type="ChEBI" id="CHEBI:58702"/>
    </ligand>
</feature>
<comment type="catalytic activity">
    <reaction evidence="7">
        <text>3-phosphoshikimate + phosphoenolpyruvate = 5-O-(1-carboxyvinyl)-3-phosphoshikimate + phosphate</text>
        <dbReference type="Rhea" id="RHEA:21256"/>
        <dbReference type="ChEBI" id="CHEBI:43474"/>
        <dbReference type="ChEBI" id="CHEBI:57701"/>
        <dbReference type="ChEBI" id="CHEBI:58702"/>
        <dbReference type="ChEBI" id="CHEBI:145989"/>
        <dbReference type="EC" id="2.5.1.19"/>
    </reaction>
    <physiologicalReaction direction="left-to-right" evidence="7">
        <dbReference type="Rhea" id="RHEA:21257"/>
    </physiologicalReaction>
</comment>
<dbReference type="InterPro" id="IPR006264">
    <property type="entry name" value="EPSP_synthase"/>
</dbReference>
<feature type="domain" description="Enolpyruvate transferase" evidence="9">
    <location>
        <begin position="7"/>
        <end position="421"/>
    </location>
</feature>
<feature type="binding site" evidence="8">
    <location>
        <position position="124"/>
    </location>
    <ligand>
        <name>phosphoenolpyruvate</name>
        <dbReference type="ChEBI" id="CHEBI:58702"/>
    </ligand>
</feature>
<dbReference type="InterPro" id="IPR036968">
    <property type="entry name" value="Enolpyruvate_Tfrase_sf"/>
</dbReference>
<feature type="binding site" evidence="8">
    <location>
        <position position="341"/>
    </location>
    <ligand>
        <name>3-phosphoshikimate</name>
        <dbReference type="ChEBI" id="CHEBI:145989"/>
    </ligand>
</feature>
<dbReference type="RefSeq" id="WP_182108490.1">
    <property type="nucleotide sequence ID" value="NZ_JACFYF010000004.1"/>
</dbReference>
<keyword evidence="3 8" id="KW-0963">Cytoplasm</keyword>
<dbReference type="InterPro" id="IPR023193">
    <property type="entry name" value="EPSP_synthase_CS"/>
</dbReference>
<evidence type="ECO:0000313" key="11">
    <source>
        <dbReference type="Proteomes" id="UP000571701"/>
    </source>
</evidence>
<dbReference type="EMBL" id="JACFYF010000004">
    <property type="protein sequence ID" value="MBA5762452.1"/>
    <property type="molecule type" value="Genomic_DNA"/>
</dbReference>
<gene>
    <name evidence="8 10" type="primary">aroA</name>
    <name evidence="10" type="ORF">H2O73_08865</name>
</gene>
<evidence type="ECO:0000256" key="3">
    <source>
        <dbReference type="ARBA" id="ARBA00022490"/>
    </source>
</evidence>
<feature type="binding site" evidence="8">
    <location>
        <position position="171"/>
    </location>
    <ligand>
        <name>3-phosphoshikimate</name>
        <dbReference type="ChEBI" id="CHEBI:145989"/>
    </ligand>
</feature>
<feature type="binding site" evidence="8">
    <location>
        <position position="412"/>
    </location>
    <ligand>
        <name>phosphoenolpyruvate</name>
        <dbReference type="ChEBI" id="CHEBI:58702"/>
    </ligand>
</feature>
<keyword evidence="11" id="KW-1185">Reference proteome</keyword>
<keyword evidence="6 8" id="KW-0057">Aromatic amino acid biosynthesis</keyword>
<dbReference type="Proteomes" id="UP000571701">
    <property type="component" value="Unassembled WGS sequence"/>
</dbReference>
<dbReference type="GO" id="GO:0005737">
    <property type="term" value="C:cytoplasm"/>
    <property type="evidence" value="ECO:0007669"/>
    <property type="project" value="UniProtKB-SubCell"/>
</dbReference>
<feature type="binding site" evidence="8">
    <location>
        <position position="170"/>
    </location>
    <ligand>
        <name>3-phosphoshikimate</name>
        <dbReference type="ChEBI" id="CHEBI:145989"/>
    </ligand>
</feature>
<comment type="subcellular location">
    <subcellularLocation>
        <location evidence="8">Cytoplasm</location>
    </subcellularLocation>
</comment>
<feature type="binding site" evidence="8">
    <location>
        <position position="172"/>
    </location>
    <ligand>
        <name>phosphoenolpyruvate</name>
        <dbReference type="ChEBI" id="CHEBI:58702"/>
    </ligand>
</feature>
<dbReference type="GO" id="GO:0008652">
    <property type="term" value="P:amino acid biosynthetic process"/>
    <property type="evidence" value="ECO:0007669"/>
    <property type="project" value="UniProtKB-KW"/>
</dbReference>
<dbReference type="PROSITE" id="PS00885">
    <property type="entry name" value="EPSP_SYNTHASE_2"/>
    <property type="match status" value="1"/>
</dbReference>
<dbReference type="InterPro" id="IPR001986">
    <property type="entry name" value="Enolpyruvate_Tfrase_dom"/>
</dbReference>
<feature type="binding site" evidence="8">
    <location>
        <position position="198"/>
    </location>
    <ligand>
        <name>3-phosphoshikimate</name>
        <dbReference type="ChEBI" id="CHEBI:145989"/>
    </ligand>
</feature>
<comment type="pathway">
    <text evidence="1 8">Metabolic intermediate biosynthesis; chorismate biosynthesis; chorismate from D-erythrose 4-phosphate and phosphoenolpyruvate: step 6/7.</text>
</comment>
<comment type="caution">
    <text evidence="10">The sequence shown here is derived from an EMBL/GenBank/DDBJ whole genome shotgun (WGS) entry which is preliminary data.</text>
</comment>
<dbReference type="InterPro" id="IPR013792">
    <property type="entry name" value="RNA3'P_cycl/enolpyr_Trfase_a/b"/>
</dbReference>
<dbReference type="EC" id="2.5.1.19" evidence="8"/>
<keyword evidence="5 8" id="KW-0808">Transferase</keyword>
<dbReference type="Pfam" id="PF00275">
    <property type="entry name" value="EPSP_synthase"/>
    <property type="match status" value="1"/>
</dbReference>